<protein>
    <submittedName>
        <fullName evidence="2">DUF1540 domain-containing protein</fullName>
    </submittedName>
</protein>
<accession>A0A926EFV9</accession>
<dbReference type="RefSeq" id="WP_177670488.1">
    <property type="nucleotide sequence ID" value="NZ_JACRSY010000005.1"/>
</dbReference>
<organism evidence="2 3">
    <name type="scientific">Zhenhengia yiwuensis</name>
    <dbReference type="NCBI Taxonomy" id="2763666"/>
    <lineage>
        <taxon>Bacteria</taxon>
        <taxon>Bacillati</taxon>
        <taxon>Bacillota</taxon>
        <taxon>Clostridia</taxon>
        <taxon>Lachnospirales</taxon>
        <taxon>Lachnospiraceae</taxon>
        <taxon>Zhenhengia</taxon>
    </lineage>
</organism>
<keyword evidence="3" id="KW-1185">Reference proteome</keyword>
<sequence length="105" mass="11695">MPTINCSVESCVYNKEKICEAEILQIGGKGANWTESTCCETYRDSDDVHNNVTEAGETEEILCKVETCAYNVNKHCSLSEIEVSSHGDVSDYTETDCLSFERKVL</sequence>
<dbReference type="EMBL" id="JACRSY010000005">
    <property type="protein sequence ID" value="MBC8578774.1"/>
    <property type="molecule type" value="Genomic_DNA"/>
</dbReference>
<feature type="domain" description="DUF1540" evidence="1">
    <location>
        <begin position="4"/>
        <end position="42"/>
    </location>
</feature>
<dbReference type="InterPro" id="IPR011437">
    <property type="entry name" value="DUF1540"/>
</dbReference>
<dbReference type="AlphaFoldDB" id="A0A926EFV9"/>
<name>A0A926EFV9_9FIRM</name>
<dbReference type="Proteomes" id="UP000655830">
    <property type="component" value="Unassembled WGS sequence"/>
</dbReference>
<proteinExistence type="predicted"/>
<feature type="domain" description="DUF1540" evidence="1">
    <location>
        <begin position="61"/>
        <end position="100"/>
    </location>
</feature>
<gene>
    <name evidence="2" type="ORF">H8718_04420</name>
</gene>
<comment type="caution">
    <text evidence="2">The sequence shown here is derived from an EMBL/GenBank/DDBJ whole genome shotgun (WGS) entry which is preliminary data.</text>
</comment>
<reference evidence="2" key="1">
    <citation type="submission" date="2020-08" db="EMBL/GenBank/DDBJ databases">
        <title>Genome public.</title>
        <authorList>
            <person name="Liu C."/>
            <person name="Sun Q."/>
        </authorList>
    </citation>
    <scope>NUCLEOTIDE SEQUENCE</scope>
    <source>
        <strain evidence="2">NSJ-12</strain>
    </source>
</reference>
<evidence type="ECO:0000313" key="3">
    <source>
        <dbReference type="Proteomes" id="UP000655830"/>
    </source>
</evidence>
<dbReference type="Pfam" id="PF07561">
    <property type="entry name" value="DUF1540"/>
    <property type="match status" value="2"/>
</dbReference>
<evidence type="ECO:0000313" key="2">
    <source>
        <dbReference type="EMBL" id="MBC8578774.1"/>
    </source>
</evidence>
<evidence type="ECO:0000259" key="1">
    <source>
        <dbReference type="Pfam" id="PF07561"/>
    </source>
</evidence>